<dbReference type="Proteomes" id="UP000887578">
    <property type="component" value="Unplaced"/>
</dbReference>
<evidence type="ECO:0000313" key="2">
    <source>
        <dbReference type="WBParaSite" id="PDA_v2.g31202.t1"/>
    </source>
</evidence>
<name>A0A914QMS5_9BILA</name>
<dbReference type="AlphaFoldDB" id="A0A914QMS5"/>
<protein>
    <submittedName>
        <fullName evidence="2">Uncharacterized protein</fullName>
    </submittedName>
</protein>
<sequence>MIRCKLTLRCYSPEYLQRFEKAFIEHQFVNIENLKKISAKHFDAHYSDILGERDEIQYAYEMKSVTDDLKQHRLCATLAEITHVLNEIQKEYKSNTGFFNKLDKTATLHFTLHEKNVYPENFSYTSKRTSST</sequence>
<evidence type="ECO:0000313" key="1">
    <source>
        <dbReference type="Proteomes" id="UP000887578"/>
    </source>
</evidence>
<keyword evidence="1" id="KW-1185">Reference proteome</keyword>
<dbReference type="WBParaSite" id="PDA_v2.g31202.t1">
    <property type="protein sequence ID" value="PDA_v2.g31202.t1"/>
    <property type="gene ID" value="PDA_v2.g31202"/>
</dbReference>
<proteinExistence type="predicted"/>
<organism evidence="1 2">
    <name type="scientific">Panagrolaimus davidi</name>
    <dbReference type="NCBI Taxonomy" id="227884"/>
    <lineage>
        <taxon>Eukaryota</taxon>
        <taxon>Metazoa</taxon>
        <taxon>Ecdysozoa</taxon>
        <taxon>Nematoda</taxon>
        <taxon>Chromadorea</taxon>
        <taxon>Rhabditida</taxon>
        <taxon>Tylenchina</taxon>
        <taxon>Panagrolaimomorpha</taxon>
        <taxon>Panagrolaimoidea</taxon>
        <taxon>Panagrolaimidae</taxon>
        <taxon>Panagrolaimus</taxon>
    </lineage>
</organism>
<accession>A0A914QMS5</accession>
<reference evidence="2" key="1">
    <citation type="submission" date="2022-11" db="UniProtKB">
        <authorList>
            <consortium name="WormBaseParasite"/>
        </authorList>
    </citation>
    <scope>IDENTIFICATION</scope>
</reference>